<evidence type="ECO:0000256" key="9">
    <source>
        <dbReference type="SAM" id="Phobius"/>
    </source>
</evidence>
<gene>
    <name evidence="10" type="ORF">GCM10009559_08860</name>
</gene>
<keyword evidence="7 9" id="KW-0472">Membrane</keyword>
<evidence type="ECO:0000256" key="6">
    <source>
        <dbReference type="ARBA" id="ARBA00022989"/>
    </source>
</evidence>
<feature type="compositionally biased region" description="Basic and acidic residues" evidence="8">
    <location>
        <begin position="353"/>
        <end position="367"/>
    </location>
</feature>
<evidence type="ECO:0000313" key="11">
    <source>
        <dbReference type="Proteomes" id="UP001499967"/>
    </source>
</evidence>
<evidence type="ECO:0000256" key="4">
    <source>
        <dbReference type="ARBA" id="ARBA00022475"/>
    </source>
</evidence>
<evidence type="ECO:0000256" key="3">
    <source>
        <dbReference type="ARBA" id="ARBA00022448"/>
    </source>
</evidence>
<evidence type="ECO:0000313" key="10">
    <source>
        <dbReference type="EMBL" id="GAA0924401.1"/>
    </source>
</evidence>
<dbReference type="PANTHER" id="PTHR21716:SF53">
    <property type="entry name" value="PERMEASE PERM-RELATED"/>
    <property type="match status" value="1"/>
</dbReference>
<keyword evidence="5 9" id="KW-0812">Transmembrane</keyword>
<feature type="transmembrane region" description="Helical" evidence="9">
    <location>
        <begin position="77"/>
        <end position="102"/>
    </location>
</feature>
<dbReference type="RefSeq" id="WP_343939164.1">
    <property type="nucleotide sequence ID" value="NZ_BAAAHP010000023.1"/>
</dbReference>
<evidence type="ECO:0000256" key="2">
    <source>
        <dbReference type="ARBA" id="ARBA00009773"/>
    </source>
</evidence>
<evidence type="ECO:0000256" key="1">
    <source>
        <dbReference type="ARBA" id="ARBA00004651"/>
    </source>
</evidence>
<reference evidence="10 11" key="1">
    <citation type="journal article" date="2019" name="Int. J. Syst. Evol. Microbiol.">
        <title>The Global Catalogue of Microorganisms (GCM) 10K type strain sequencing project: providing services to taxonomists for standard genome sequencing and annotation.</title>
        <authorList>
            <consortium name="The Broad Institute Genomics Platform"/>
            <consortium name="The Broad Institute Genome Sequencing Center for Infectious Disease"/>
            <person name="Wu L."/>
            <person name="Ma J."/>
        </authorList>
    </citation>
    <scope>NUCLEOTIDE SEQUENCE [LARGE SCALE GENOMIC DNA]</scope>
    <source>
        <strain evidence="10 11">JCM 11117</strain>
    </source>
</reference>
<name>A0ABN1P8D6_9PSEU</name>
<feature type="region of interest" description="Disordered" evidence="8">
    <location>
        <begin position="353"/>
        <end position="392"/>
    </location>
</feature>
<keyword evidence="3" id="KW-0813">Transport</keyword>
<sequence length="392" mass="39188">MVRRDARDPRDVVPFWLQVAAAVGWRALVVAGAVAVVLAVLSYLGPVVVPVAVALLLSALLAPLVRTLTAARVPRTAAIAVAILGGLALVGGILTFAVQAIVAGLPELTTQLAATVDAIVSWLTTGPLGLSAEQLRALQDELAGALSGGSASLTAGALTTAVTVGEVLAGALLSVFSLAVFLYAGPSIWAFVLRAVPAARRDRVDVAGRRGLAALVAYTRATAVVAAVDAVGVGIGLAVLGVPVAAALAALVFLGAFIPIIGSTLAGGLAVLITLATRGPVSALIALGVIIAVMQLEGHVLQPLLMGRAVKLHPLAIVLAVSVGLLAGGIAGALLAVPVLAVANSAIRSLRSDADRTVAPEDVHTSEPADSGPPEPGLERQEPFETTGDDDG</sequence>
<proteinExistence type="inferred from homology"/>
<feature type="transmembrane region" description="Helical" evidence="9">
    <location>
        <begin position="12"/>
        <end position="41"/>
    </location>
</feature>
<organism evidence="10 11">
    <name type="scientific">Pseudonocardia zijingensis</name>
    <dbReference type="NCBI Taxonomy" id="153376"/>
    <lineage>
        <taxon>Bacteria</taxon>
        <taxon>Bacillati</taxon>
        <taxon>Actinomycetota</taxon>
        <taxon>Actinomycetes</taxon>
        <taxon>Pseudonocardiales</taxon>
        <taxon>Pseudonocardiaceae</taxon>
        <taxon>Pseudonocardia</taxon>
    </lineage>
</organism>
<dbReference type="InterPro" id="IPR002549">
    <property type="entry name" value="AI-2E-like"/>
</dbReference>
<evidence type="ECO:0000256" key="8">
    <source>
        <dbReference type="SAM" id="MobiDB-lite"/>
    </source>
</evidence>
<dbReference type="EMBL" id="BAAAHP010000023">
    <property type="protein sequence ID" value="GAA0924401.1"/>
    <property type="molecule type" value="Genomic_DNA"/>
</dbReference>
<comment type="subcellular location">
    <subcellularLocation>
        <location evidence="1">Cell membrane</location>
        <topology evidence="1">Multi-pass membrane protein</topology>
    </subcellularLocation>
</comment>
<feature type="transmembrane region" description="Helical" evidence="9">
    <location>
        <begin position="279"/>
        <end position="296"/>
    </location>
</feature>
<evidence type="ECO:0000256" key="7">
    <source>
        <dbReference type="ARBA" id="ARBA00023136"/>
    </source>
</evidence>
<protein>
    <submittedName>
        <fullName evidence="10">AI-2E family transporter</fullName>
    </submittedName>
</protein>
<keyword evidence="11" id="KW-1185">Reference proteome</keyword>
<feature type="transmembrane region" description="Helical" evidence="9">
    <location>
        <begin position="168"/>
        <end position="192"/>
    </location>
</feature>
<feature type="transmembrane region" description="Helical" evidence="9">
    <location>
        <begin position="316"/>
        <end position="343"/>
    </location>
</feature>
<dbReference type="PANTHER" id="PTHR21716">
    <property type="entry name" value="TRANSMEMBRANE PROTEIN"/>
    <property type="match status" value="1"/>
</dbReference>
<feature type="transmembrane region" description="Helical" evidence="9">
    <location>
        <begin position="212"/>
        <end position="240"/>
    </location>
</feature>
<dbReference type="Proteomes" id="UP001499967">
    <property type="component" value="Unassembled WGS sequence"/>
</dbReference>
<keyword evidence="6 9" id="KW-1133">Transmembrane helix</keyword>
<accession>A0ABN1P8D6</accession>
<feature type="transmembrane region" description="Helical" evidence="9">
    <location>
        <begin position="47"/>
        <end position="65"/>
    </location>
</feature>
<keyword evidence="4" id="KW-1003">Cell membrane</keyword>
<comment type="similarity">
    <text evidence="2">Belongs to the autoinducer-2 exporter (AI-2E) (TC 2.A.86) family.</text>
</comment>
<comment type="caution">
    <text evidence="10">The sequence shown here is derived from an EMBL/GenBank/DDBJ whole genome shotgun (WGS) entry which is preliminary data.</text>
</comment>
<dbReference type="Pfam" id="PF01594">
    <property type="entry name" value="AI-2E_transport"/>
    <property type="match status" value="1"/>
</dbReference>
<evidence type="ECO:0000256" key="5">
    <source>
        <dbReference type="ARBA" id="ARBA00022692"/>
    </source>
</evidence>
<feature type="transmembrane region" description="Helical" evidence="9">
    <location>
        <begin position="246"/>
        <end position="272"/>
    </location>
</feature>